<name>A0A418YB80_9GAMM</name>
<evidence type="ECO:0000256" key="1">
    <source>
        <dbReference type="SAM" id="MobiDB-lite"/>
    </source>
</evidence>
<evidence type="ECO:0000313" key="4">
    <source>
        <dbReference type="EMBL" id="RJG40242.1"/>
    </source>
</evidence>
<keyword evidence="2" id="KW-0812">Transmembrane</keyword>
<dbReference type="PANTHER" id="PTHR34475:SF1">
    <property type="entry name" value="CYTOSKELETON PROTEIN RODZ"/>
    <property type="match status" value="1"/>
</dbReference>
<sequence>MNTDHNDIEHSEPISVAGPGQLLKEAREALNLSQEDIASRLNLRAHNIHDIETDDYDPKVPTAFIKGYLKAYARIVGVSEFDVLDAFKALGLGEAKYANMQSFSQRTQQEAQNTRLTWVSYAVGISIVAALVWWWLQKPTTEPATSEQLVSEELLITPAVAAPIEEVFEPVSQVMEETDAQLENVAPQGQDIESSVAEETQVTEEAAQSTPETVQTTSNDEPESTASTTEAQGTAEPIVASNELSAELSFSNDCWIKVTDAEGKELAIGVKKGGDKLTVTGTHPLKFIIGAPQAITISYNNTQFDMSQFQAGKIARFQLPE</sequence>
<dbReference type="InterPro" id="IPR025194">
    <property type="entry name" value="RodZ-like_C"/>
</dbReference>
<dbReference type="Pfam" id="PF13413">
    <property type="entry name" value="HTH_25"/>
    <property type="match status" value="1"/>
</dbReference>
<dbReference type="CDD" id="cd00093">
    <property type="entry name" value="HTH_XRE"/>
    <property type="match status" value="1"/>
</dbReference>
<feature type="compositionally biased region" description="Polar residues" evidence="1">
    <location>
        <begin position="211"/>
        <end position="232"/>
    </location>
</feature>
<keyword evidence="2" id="KW-0472">Membrane</keyword>
<dbReference type="AlphaFoldDB" id="A0A418YB80"/>
<dbReference type="RefSeq" id="WP_119911895.1">
    <property type="nucleotide sequence ID" value="NZ_QZCH01000026.1"/>
</dbReference>
<keyword evidence="2" id="KW-1133">Transmembrane helix</keyword>
<evidence type="ECO:0000313" key="5">
    <source>
        <dbReference type="Proteomes" id="UP000283255"/>
    </source>
</evidence>
<dbReference type="OrthoDB" id="9790252at2"/>
<dbReference type="SMART" id="SM00530">
    <property type="entry name" value="HTH_XRE"/>
    <property type="match status" value="1"/>
</dbReference>
<feature type="domain" description="HTH cro/C1-type" evidence="3">
    <location>
        <begin position="23"/>
        <end position="64"/>
    </location>
</feature>
<feature type="region of interest" description="Disordered" evidence="1">
    <location>
        <begin position="186"/>
        <end position="237"/>
    </location>
</feature>
<accession>A0A418YB80</accession>
<reference evidence="4 5" key="1">
    <citation type="submission" date="2018-09" db="EMBL/GenBank/DDBJ databases">
        <authorList>
            <person name="Wang F."/>
        </authorList>
    </citation>
    <scope>NUCLEOTIDE SEQUENCE [LARGE SCALE GENOMIC DNA]</scope>
    <source>
        <strain evidence="4 5">PLHSC7-2</strain>
    </source>
</reference>
<evidence type="ECO:0000256" key="2">
    <source>
        <dbReference type="SAM" id="Phobius"/>
    </source>
</evidence>
<protein>
    <submittedName>
        <fullName evidence="4">DUF4115 domain-containing protein</fullName>
    </submittedName>
</protein>
<dbReference type="PANTHER" id="PTHR34475">
    <property type="match status" value="1"/>
</dbReference>
<dbReference type="InterPro" id="IPR010982">
    <property type="entry name" value="Lambda_DNA-bd_dom_sf"/>
</dbReference>
<gene>
    <name evidence="4" type="ORF">D1Z90_16485</name>
</gene>
<dbReference type="Pfam" id="PF13464">
    <property type="entry name" value="RodZ_C"/>
    <property type="match status" value="1"/>
</dbReference>
<keyword evidence="5" id="KW-1185">Reference proteome</keyword>
<dbReference type="Proteomes" id="UP000283255">
    <property type="component" value="Unassembled WGS sequence"/>
</dbReference>
<dbReference type="InterPro" id="IPR001387">
    <property type="entry name" value="Cro/C1-type_HTH"/>
</dbReference>
<dbReference type="InterPro" id="IPR050400">
    <property type="entry name" value="Bact_Cytoskel_RodZ"/>
</dbReference>
<feature type="transmembrane region" description="Helical" evidence="2">
    <location>
        <begin position="116"/>
        <end position="136"/>
    </location>
</feature>
<proteinExistence type="predicted"/>
<reference evidence="4 5" key="2">
    <citation type="submission" date="2019-01" db="EMBL/GenBank/DDBJ databases">
        <title>Motilimonas pumilus sp. nov., isolated from the gut of sea cucumber (Apostichopus japonicus).</title>
        <authorList>
            <person name="Wang F.-Q."/>
            <person name="Ren L.-H."/>
            <person name="Lin Y.-W."/>
            <person name="Sun G.-H."/>
            <person name="Du Z.-J."/>
            <person name="Zhao J.-X."/>
            <person name="Liu X.-J."/>
            <person name="Liu L.-J."/>
        </authorList>
    </citation>
    <scope>NUCLEOTIDE SEQUENCE [LARGE SCALE GENOMIC DNA]</scope>
    <source>
        <strain evidence="4 5">PLHSC7-2</strain>
    </source>
</reference>
<feature type="compositionally biased region" description="Low complexity" evidence="1">
    <location>
        <begin position="193"/>
        <end position="210"/>
    </location>
</feature>
<dbReference type="SUPFAM" id="SSF47413">
    <property type="entry name" value="lambda repressor-like DNA-binding domains"/>
    <property type="match status" value="1"/>
</dbReference>
<comment type="caution">
    <text evidence="4">The sequence shown here is derived from an EMBL/GenBank/DDBJ whole genome shotgun (WGS) entry which is preliminary data.</text>
</comment>
<evidence type="ECO:0000259" key="3">
    <source>
        <dbReference type="PROSITE" id="PS50943"/>
    </source>
</evidence>
<organism evidence="4 5">
    <name type="scientific">Motilimonas pumila</name>
    <dbReference type="NCBI Taxonomy" id="2303987"/>
    <lineage>
        <taxon>Bacteria</taxon>
        <taxon>Pseudomonadati</taxon>
        <taxon>Pseudomonadota</taxon>
        <taxon>Gammaproteobacteria</taxon>
        <taxon>Alteromonadales</taxon>
        <taxon>Alteromonadales genera incertae sedis</taxon>
        <taxon>Motilimonas</taxon>
    </lineage>
</organism>
<dbReference type="EMBL" id="QZCH01000026">
    <property type="protein sequence ID" value="RJG40242.1"/>
    <property type="molecule type" value="Genomic_DNA"/>
</dbReference>
<dbReference type="Gene3D" id="1.10.260.40">
    <property type="entry name" value="lambda repressor-like DNA-binding domains"/>
    <property type="match status" value="1"/>
</dbReference>
<dbReference type="GO" id="GO:0003677">
    <property type="term" value="F:DNA binding"/>
    <property type="evidence" value="ECO:0007669"/>
    <property type="project" value="InterPro"/>
</dbReference>
<dbReference type="PROSITE" id="PS50943">
    <property type="entry name" value="HTH_CROC1"/>
    <property type="match status" value="1"/>
</dbReference>